<organism evidence="1 2">
    <name type="scientific">Quercus suber</name>
    <name type="common">Cork oak</name>
    <dbReference type="NCBI Taxonomy" id="58331"/>
    <lineage>
        <taxon>Eukaryota</taxon>
        <taxon>Viridiplantae</taxon>
        <taxon>Streptophyta</taxon>
        <taxon>Embryophyta</taxon>
        <taxon>Tracheophyta</taxon>
        <taxon>Spermatophyta</taxon>
        <taxon>Magnoliopsida</taxon>
        <taxon>eudicotyledons</taxon>
        <taxon>Gunneridae</taxon>
        <taxon>Pentapetalae</taxon>
        <taxon>rosids</taxon>
        <taxon>fabids</taxon>
        <taxon>Fagales</taxon>
        <taxon>Fagaceae</taxon>
        <taxon>Quercus</taxon>
    </lineage>
</organism>
<dbReference type="Proteomes" id="UP000237347">
    <property type="component" value="Unassembled WGS sequence"/>
</dbReference>
<name>A0AAW0L3Y8_QUESU</name>
<sequence length="216" mass="24619">MDSCRWESEFPLNDLPDCVLIEILIRLPLPSVVLNCKWGGRLLGFDPYNNGRCCHSFVIEGPVELATNIDCFGVSQGCLRISQIAFPGSRLEIWELNYYDIDNNGGRGKWLLKHEVYINEMVSEKWLMKYVSQNYDEVSVLAFHPNDGDIVYLLIQSKVVLCNLQSRTMEVFCDIPQIVPYNVFTPLALTFVLPSWPTPIPSSPLQKQDAIADYPQ</sequence>
<evidence type="ECO:0008006" key="3">
    <source>
        <dbReference type="Google" id="ProtNLM"/>
    </source>
</evidence>
<reference evidence="1 2" key="1">
    <citation type="journal article" date="2018" name="Sci. Data">
        <title>The draft genome sequence of cork oak.</title>
        <authorList>
            <person name="Ramos A.M."/>
            <person name="Usie A."/>
            <person name="Barbosa P."/>
            <person name="Barros P.M."/>
            <person name="Capote T."/>
            <person name="Chaves I."/>
            <person name="Simoes F."/>
            <person name="Abreu I."/>
            <person name="Carrasquinho I."/>
            <person name="Faro C."/>
            <person name="Guimaraes J.B."/>
            <person name="Mendonca D."/>
            <person name="Nobrega F."/>
            <person name="Rodrigues L."/>
            <person name="Saibo N.J.M."/>
            <person name="Varela M.C."/>
            <person name="Egas C."/>
            <person name="Matos J."/>
            <person name="Miguel C.M."/>
            <person name="Oliveira M.M."/>
            <person name="Ricardo C.P."/>
            <person name="Goncalves S."/>
        </authorList>
    </citation>
    <scope>NUCLEOTIDE SEQUENCE [LARGE SCALE GENOMIC DNA]</scope>
    <source>
        <strain evidence="2">cv. HL8</strain>
    </source>
</reference>
<dbReference type="AlphaFoldDB" id="A0AAW0L3Y8"/>
<proteinExistence type="predicted"/>
<evidence type="ECO:0000313" key="1">
    <source>
        <dbReference type="EMBL" id="KAK7846127.1"/>
    </source>
</evidence>
<gene>
    <name evidence="1" type="ORF">CFP56_008321</name>
</gene>
<keyword evidence="2" id="KW-1185">Reference proteome</keyword>
<comment type="caution">
    <text evidence="1">The sequence shown here is derived from an EMBL/GenBank/DDBJ whole genome shotgun (WGS) entry which is preliminary data.</text>
</comment>
<dbReference type="EMBL" id="PKMF04000160">
    <property type="protein sequence ID" value="KAK7846127.1"/>
    <property type="molecule type" value="Genomic_DNA"/>
</dbReference>
<evidence type="ECO:0000313" key="2">
    <source>
        <dbReference type="Proteomes" id="UP000237347"/>
    </source>
</evidence>
<accession>A0AAW0L3Y8</accession>
<protein>
    <recommendedName>
        <fullName evidence="3">F-box protein</fullName>
    </recommendedName>
</protein>